<gene>
    <name evidence="3" type="ORF">JIG36_32325</name>
</gene>
<dbReference type="CDD" id="cd03424">
    <property type="entry name" value="NUDIX_ADPRase_Nudt5_UGPPase_Nudt14"/>
    <property type="match status" value="1"/>
</dbReference>
<evidence type="ECO:0000313" key="4">
    <source>
        <dbReference type="Proteomes" id="UP000632138"/>
    </source>
</evidence>
<protein>
    <submittedName>
        <fullName evidence="3">NUDIX hydrolase</fullName>
    </submittedName>
</protein>
<proteinExistence type="predicted"/>
<dbReference type="RefSeq" id="WP_203380190.1">
    <property type="nucleotide sequence ID" value="NZ_JAENHP010000013.1"/>
</dbReference>
<reference evidence="3 4" key="1">
    <citation type="submission" date="2021-01" db="EMBL/GenBank/DDBJ databases">
        <title>Actinoplanes sp. nov. LDG1-06 isolated from lichen.</title>
        <authorList>
            <person name="Saeng-In P."/>
            <person name="Phongsopitanun W."/>
            <person name="Kanchanasin P."/>
            <person name="Yuki M."/>
            <person name="Kudo T."/>
            <person name="Ohkuma M."/>
            <person name="Tanasupawat S."/>
        </authorList>
    </citation>
    <scope>NUCLEOTIDE SEQUENCE [LARGE SCALE GENOMIC DNA]</scope>
    <source>
        <strain evidence="3 4">LDG1-06</strain>
    </source>
</reference>
<feature type="domain" description="Nudix hydrolase" evidence="2">
    <location>
        <begin position="99"/>
        <end position="224"/>
    </location>
</feature>
<dbReference type="InterPro" id="IPR020084">
    <property type="entry name" value="NUDIX_hydrolase_CS"/>
</dbReference>
<dbReference type="Proteomes" id="UP000632138">
    <property type="component" value="Unassembled WGS sequence"/>
</dbReference>
<dbReference type="GO" id="GO:0016787">
    <property type="term" value="F:hydrolase activity"/>
    <property type="evidence" value="ECO:0007669"/>
    <property type="project" value="UniProtKB-KW"/>
</dbReference>
<dbReference type="Pfam" id="PF00293">
    <property type="entry name" value="NUDIX"/>
    <property type="match status" value="1"/>
</dbReference>
<sequence>MADETHRRAWRLDRYDQLRAERPQLFVNPPGAAYEIVFDRAAQLACADEWAARSRERGIPAEFADMGVIYEDKYFIALRDTVRFRDGSIGPYFRLLGAVDGPGAAMLPMLTDGRLVLVRRFRHEARDWQWEVPRGFSEPGETGPVTATRELAEELGVTAEAPELLGRLGEDEIYLVRIDAASLPERMTDDAVAEGVDEIRVVTPDELADLIVEGHVTDEFLLAAYAMVQARRPRNP</sequence>
<dbReference type="PROSITE" id="PS51462">
    <property type="entry name" value="NUDIX"/>
    <property type="match status" value="1"/>
</dbReference>
<accession>A0ABS2AK68</accession>
<evidence type="ECO:0000259" key="2">
    <source>
        <dbReference type="PROSITE" id="PS51462"/>
    </source>
</evidence>
<dbReference type="PROSITE" id="PS00893">
    <property type="entry name" value="NUDIX_BOX"/>
    <property type="match status" value="1"/>
</dbReference>
<dbReference type="InterPro" id="IPR015797">
    <property type="entry name" value="NUDIX_hydrolase-like_dom_sf"/>
</dbReference>
<dbReference type="InterPro" id="IPR000086">
    <property type="entry name" value="NUDIX_hydrolase_dom"/>
</dbReference>
<organism evidence="3 4">
    <name type="scientific">Paractinoplanes ovalisporus</name>
    <dbReference type="NCBI Taxonomy" id="2810368"/>
    <lineage>
        <taxon>Bacteria</taxon>
        <taxon>Bacillati</taxon>
        <taxon>Actinomycetota</taxon>
        <taxon>Actinomycetes</taxon>
        <taxon>Micromonosporales</taxon>
        <taxon>Micromonosporaceae</taxon>
        <taxon>Paractinoplanes</taxon>
    </lineage>
</organism>
<dbReference type="EMBL" id="JAENHP010000013">
    <property type="protein sequence ID" value="MBM2620212.1"/>
    <property type="molecule type" value="Genomic_DNA"/>
</dbReference>
<comment type="caution">
    <text evidence="3">The sequence shown here is derived from an EMBL/GenBank/DDBJ whole genome shotgun (WGS) entry which is preliminary data.</text>
</comment>
<keyword evidence="1 3" id="KW-0378">Hydrolase</keyword>
<name>A0ABS2AK68_9ACTN</name>
<keyword evidence="4" id="KW-1185">Reference proteome</keyword>
<evidence type="ECO:0000256" key="1">
    <source>
        <dbReference type="ARBA" id="ARBA00022801"/>
    </source>
</evidence>
<dbReference type="SUPFAM" id="SSF55811">
    <property type="entry name" value="Nudix"/>
    <property type="match status" value="1"/>
</dbReference>
<evidence type="ECO:0000313" key="3">
    <source>
        <dbReference type="EMBL" id="MBM2620212.1"/>
    </source>
</evidence>
<dbReference type="Gene3D" id="3.90.79.10">
    <property type="entry name" value="Nucleoside Triphosphate Pyrophosphohydrolase"/>
    <property type="match status" value="1"/>
</dbReference>